<dbReference type="Pfam" id="PF08534">
    <property type="entry name" value="Redoxin"/>
    <property type="match status" value="1"/>
</dbReference>
<dbReference type="InterPro" id="IPR013766">
    <property type="entry name" value="Thioredoxin_domain"/>
</dbReference>
<comment type="caution">
    <text evidence="3">The sequence shown here is derived from an EMBL/GenBank/DDBJ whole genome shotgun (WGS) entry which is preliminary data.</text>
</comment>
<keyword evidence="4" id="KW-1185">Reference proteome</keyword>
<dbReference type="SUPFAM" id="SSF52833">
    <property type="entry name" value="Thioredoxin-like"/>
    <property type="match status" value="1"/>
</dbReference>
<protein>
    <submittedName>
        <fullName evidence="3">TlpA family protein disulfide reductase</fullName>
    </submittedName>
</protein>
<feature type="signal peptide" evidence="1">
    <location>
        <begin position="1"/>
        <end position="20"/>
    </location>
</feature>
<accession>A0ABR9D1A7</accession>
<feature type="domain" description="Thioredoxin" evidence="2">
    <location>
        <begin position="20"/>
        <end position="162"/>
    </location>
</feature>
<name>A0ABR9D1A7_9GAMM</name>
<dbReference type="EMBL" id="JACXSS010000001">
    <property type="protein sequence ID" value="MBD9356878.1"/>
    <property type="molecule type" value="Genomic_DNA"/>
</dbReference>
<dbReference type="PANTHER" id="PTHR42852">
    <property type="entry name" value="THIOL:DISULFIDE INTERCHANGE PROTEIN DSBE"/>
    <property type="match status" value="1"/>
</dbReference>
<dbReference type="CDD" id="cd02966">
    <property type="entry name" value="TlpA_like_family"/>
    <property type="match status" value="1"/>
</dbReference>
<dbReference type="RefSeq" id="WP_192375196.1">
    <property type="nucleotide sequence ID" value="NZ_CAJHIV010000001.1"/>
</dbReference>
<dbReference type="PROSITE" id="PS51352">
    <property type="entry name" value="THIOREDOXIN_2"/>
    <property type="match status" value="1"/>
</dbReference>
<evidence type="ECO:0000259" key="2">
    <source>
        <dbReference type="PROSITE" id="PS51352"/>
    </source>
</evidence>
<reference evidence="3 4" key="1">
    <citation type="submission" date="2020-09" db="EMBL/GenBank/DDBJ databases">
        <title>Methylomonas albis sp. nov. and Methylomonas fluvii sp. nov.: Two cold-adapted methanotrophs from the River Elbe and an amended description of Methylovulum psychrotolerans strain Eb1.</title>
        <authorList>
            <person name="Bussmann I.K."/>
            <person name="Klings K.-W."/>
            <person name="Warnstedt J."/>
            <person name="Hoppert M."/>
            <person name="Saborowski A."/>
            <person name="Horn F."/>
            <person name="Liebner S."/>
        </authorList>
    </citation>
    <scope>NUCLEOTIDE SEQUENCE [LARGE SCALE GENOMIC DNA]</scope>
    <source>
        <strain evidence="3 4">EbA</strain>
    </source>
</reference>
<keyword evidence="1" id="KW-0732">Signal</keyword>
<evidence type="ECO:0000313" key="3">
    <source>
        <dbReference type="EMBL" id="MBD9356878.1"/>
    </source>
</evidence>
<gene>
    <name evidence="3" type="ORF">IE877_13500</name>
</gene>
<dbReference type="Proteomes" id="UP000652176">
    <property type="component" value="Unassembled WGS sequence"/>
</dbReference>
<feature type="chain" id="PRO_5046029800" evidence="1">
    <location>
        <begin position="21"/>
        <end position="165"/>
    </location>
</feature>
<sequence>MKKKLVFLACFMLHSPLTQATALTETPPACPTALIDQSTPLNWESVKGRVVLIDFWATWCPPCIKSMPFFNSLRRQYQSKDLEIIAVNIDEDSELARQFLQIHPVEYKLAFDPNGDCPKAFDLKAMPSSYLVDKTGKIRKIFLGFREEDQKEISNQVELLLREPN</sequence>
<dbReference type="InterPro" id="IPR050553">
    <property type="entry name" value="Thioredoxin_ResA/DsbE_sf"/>
</dbReference>
<dbReference type="Gene3D" id="3.40.30.10">
    <property type="entry name" value="Glutaredoxin"/>
    <property type="match status" value="1"/>
</dbReference>
<evidence type="ECO:0000313" key="4">
    <source>
        <dbReference type="Proteomes" id="UP000652176"/>
    </source>
</evidence>
<dbReference type="PANTHER" id="PTHR42852:SF17">
    <property type="entry name" value="THIOREDOXIN-LIKE PROTEIN HI_1115"/>
    <property type="match status" value="1"/>
</dbReference>
<proteinExistence type="predicted"/>
<evidence type="ECO:0000256" key="1">
    <source>
        <dbReference type="SAM" id="SignalP"/>
    </source>
</evidence>
<dbReference type="InterPro" id="IPR013740">
    <property type="entry name" value="Redoxin"/>
</dbReference>
<dbReference type="InterPro" id="IPR036249">
    <property type="entry name" value="Thioredoxin-like_sf"/>
</dbReference>
<organism evidence="3 4">
    <name type="scientific">Methylomonas albis</name>
    <dbReference type="NCBI Taxonomy" id="1854563"/>
    <lineage>
        <taxon>Bacteria</taxon>
        <taxon>Pseudomonadati</taxon>
        <taxon>Pseudomonadota</taxon>
        <taxon>Gammaproteobacteria</taxon>
        <taxon>Methylococcales</taxon>
        <taxon>Methylococcaceae</taxon>
        <taxon>Methylomonas</taxon>
    </lineage>
</organism>